<dbReference type="PRINTS" id="PR00411">
    <property type="entry name" value="PNDRDTASEI"/>
</dbReference>
<comment type="similarity">
    <text evidence="2">Belongs to the FAD-binding monooxygenase family.</text>
</comment>
<dbReference type="Pfam" id="PF07992">
    <property type="entry name" value="Pyr_redox_2"/>
    <property type="match status" value="1"/>
</dbReference>
<dbReference type="InterPro" id="IPR050775">
    <property type="entry name" value="FAD-binding_Monooxygenases"/>
</dbReference>
<protein>
    <recommendedName>
        <fullName evidence="7">FAD/NAD(P)-binding domain-containing protein</fullName>
    </recommendedName>
</protein>
<dbReference type="Gene3D" id="3.50.50.60">
    <property type="entry name" value="FAD/NAD(P)-binding domain"/>
    <property type="match status" value="2"/>
</dbReference>
<name>A0A8H7THL6_9HELO</name>
<dbReference type="Proteomes" id="UP000664132">
    <property type="component" value="Unassembled WGS sequence"/>
</dbReference>
<keyword evidence="3" id="KW-0285">Flavoprotein</keyword>
<dbReference type="GO" id="GO:0016491">
    <property type="term" value="F:oxidoreductase activity"/>
    <property type="evidence" value="ECO:0007669"/>
    <property type="project" value="UniProtKB-KW"/>
</dbReference>
<gene>
    <name evidence="8" type="ORF">IFR04_007549</name>
</gene>
<evidence type="ECO:0000313" key="9">
    <source>
        <dbReference type="Proteomes" id="UP000664132"/>
    </source>
</evidence>
<proteinExistence type="inferred from homology"/>
<dbReference type="OrthoDB" id="66881at2759"/>
<comment type="caution">
    <text evidence="8">The sequence shown here is derived from an EMBL/GenBank/DDBJ whole genome shotgun (WGS) entry which is preliminary data.</text>
</comment>
<accession>A0A8H7THL6</accession>
<dbReference type="SUPFAM" id="SSF51905">
    <property type="entry name" value="FAD/NAD(P)-binding domain"/>
    <property type="match status" value="1"/>
</dbReference>
<sequence>MAITLQEKYRQERDARLNNKGLAQYLDTSKTKDYISHEDPWVEAGTPVRLPVPDGGHVKIAIFGAGFGGLCAAARALTEGSAATPDDLIVVDRAGGFGGTWWHNRYPGLMCDIESYLYLPLLEETGYMPKRKYSSGEEIRQYSENLSRHFGFHERGMFQSAGKSLTWDDQAKVWKCVVLAQPKGQPEFEVKFTADYAILCSGGFTDPKIPNVPGLDKFQGKMLHTGRWNYDITGGSAADPVLSKLEGKKVAIIGTGATAIQVVPATAKYAGELYVFQRTPSAVDVRGNRETDPKEWKTKIAPKKGWQTARANNFQAFTEGKDNLPEEDLVDDGFSRMPTISGAWGSSSDVKPEDMEKYLALMHKLDAERSDRVRQRALDIVKDEKTAKALQAWYPGWCKRPTYHDEYLQAFNQPNVHLVDTAPHGVSALTPTGILQNGKETSIDILIWSTGYGNPLTQSLAGKAGMTVLGKNGIDMETRFASGQLLTLHGLIPIDFPNLFVTGFSQAGVGVNQTQRLDEQSLNIAYSIAASEKKLGGKKAVIEPSAEACKDWANRTASKAHMLGAMAGCTPSYFNAEGEVDKLTPEQMAGRARLSIWGQGYLAYARILKEWRDEGKLEGLVVESV</sequence>
<keyword evidence="9" id="KW-1185">Reference proteome</keyword>
<evidence type="ECO:0000259" key="7">
    <source>
        <dbReference type="Pfam" id="PF07992"/>
    </source>
</evidence>
<dbReference type="PANTHER" id="PTHR43098">
    <property type="entry name" value="L-ORNITHINE N(5)-MONOOXYGENASE-RELATED"/>
    <property type="match status" value="1"/>
</dbReference>
<evidence type="ECO:0000256" key="3">
    <source>
        <dbReference type="ARBA" id="ARBA00022630"/>
    </source>
</evidence>
<evidence type="ECO:0000256" key="2">
    <source>
        <dbReference type="ARBA" id="ARBA00010139"/>
    </source>
</evidence>
<reference evidence="8" key="1">
    <citation type="submission" date="2021-02" db="EMBL/GenBank/DDBJ databases">
        <title>Genome sequence Cadophora malorum strain M34.</title>
        <authorList>
            <person name="Stefanovic E."/>
            <person name="Vu D."/>
            <person name="Scully C."/>
            <person name="Dijksterhuis J."/>
            <person name="Roader J."/>
            <person name="Houbraken J."/>
        </authorList>
    </citation>
    <scope>NUCLEOTIDE SEQUENCE</scope>
    <source>
        <strain evidence="8">M34</strain>
    </source>
</reference>
<keyword evidence="6" id="KW-0560">Oxidoreductase</keyword>
<dbReference type="AlphaFoldDB" id="A0A8H7THL6"/>
<evidence type="ECO:0000256" key="5">
    <source>
        <dbReference type="ARBA" id="ARBA00022857"/>
    </source>
</evidence>
<comment type="cofactor">
    <cofactor evidence="1">
        <name>FAD</name>
        <dbReference type="ChEBI" id="CHEBI:57692"/>
    </cofactor>
</comment>
<keyword evidence="5" id="KW-0521">NADP</keyword>
<evidence type="ECO:0000256" key="6">
    <source>
        <dbReference type="ARBA" id="ARBA00023002"/>
    </source>
</evidence>
<dbReference type="InterPro" id="IPR023753">
    <property type="entry name" value="FAD/NAD-binding_dom"/>
</dbReference>
<evidence type="ECO:0000256" key="4">
    <source>
        <dbReference type="ARBA" id="ARBA00022827"/>
    </source>
</evidence>
<keyword evidence="4" id="KW-0274">FAD</keyword>
<evidence type="ECO:0000256" key="1">
    <source>
        <dbReference type="ARBA" id="ARBA00001974"/>
    </source>
</evidence>
<dbReference type="PANTHER" id="PTHR43098:SF2">
    <property type="entry name" value="FAD-BINDING MONOOXYGENASE AUSB-RELATED"/>
    <property type="match status" value="1"/>
</dbReference>
<organism evidence="8 9">
    <name type="scientific">Cadophora malorum</name>
    <dbReference type="NCBI Taxonomy" id="108018"/>
    <lineage>
        <taxon>Eukaryota</taxon>
        <taxon>Fungi</taxon>
        <taxon>Dikarya</taxon>
        <taxon>Ascomycota</taxon>
        <taxon>Pezizomycotina</taxon>
        <taxon>Leotiomycetes</taxon>
        <taxon>Helotiales</taxon>
        <taxon>Ploettnerulaceae</taxon>
        <taxon>Cadophora</taxon>
    </lineage>
</organism>
<feature type="domain" description="FAD/NAD(P)-binding" evidence="7">
    <location>
        <begin position="59"/>
        <end position="282"/>
    </location>
</feature>
<dbReference type="EMBL" id="JAFJYH010000108">
    <property type="protein sequence ID" value="KAG4419315.1"/>
    <property type="molecule type" value="Genomic_DNA"/>
</dbReference>
<evidence type="ECO:0000313" key="8">
    <source>
        <dbReference type="EMBL" id="KAG4419315.1"/>
    </source>
</evidence>
<dbReference type="InterPro" id="IPR036188">
    <property type="entry name" value="FAD/NAD-bd_sf"/>
</dbReference>